<dbReference type="EMBL" id="AAQM03000173">
    <property type="protein sequence ID" value="EPR60597.1"/>
    <property type="molecule type" value="Genomic_DNA"/>
</dbReference>
<accession>S7USG9</accession>
<dbReference type="VEuPathDB" id="ToxoDB:TGGT1_409620"/>
<evidence type="ECO:0000313" key="3">
    <source>
        <dbReference type="EMBL" id="EPR60597.1"/>
    </source>
</evidence>
<name>S7USG9_TOXGG</name>
<protein>
    <recommendedName>
        <fullName evidence="5">Myosin heavy chain</fullName>
    </recommendedName>
</protein>
<reference evidence="3 4" key="2">
    <citation type="submission" date="2013-05" db="EMBL/GenBank/DDBJ databases">
        <authorList>
            <person name="Sibley D."/>
            <person name="Venepally P."/>
            <person name="Karamycheva S."/>
            <person name="Hadjithomas M."/>
            <person name="Khan A."/>
            <person name="Brunk B."/>
            <person name="Roos D."/>
            <person name="Caler E."/>
            <person name="Lorenzi H."/>
        </authorList>
    </citation>
    <scope>NUCLEOTIDE SEQUENCE [LARGE SCALE GENOMIC DNA]</scope>
    <source>
        <strain evidence="3 4">GT1</strain>
    </source>
</reference>
<evidence type="ECO:0000256" key="1">
    <source>
        <dbReference type="SAM" id="MobiDB-lite"/>
    </source>
</evidence>
<dbReference type="Proteomes" id="UP000005641">
    <property type="component" value="Unassembled WGS sequence"/>
</dbReference>
<feature type="compositionally biased region" description="Low complexity" evidence="1">
    <location>
        <begin position="201"/>
        <end position="213"/>
    </location>
</feature>
<feature type="signal peptide" evidence="2">
    <location>
        <begin position="1"/>
        <end position="24"/>
    </location>
</feature>
<reference evidence="3 4" key="1">
    <citation type="submission" date="2006-05" db="EMBL/GenBank/DDBJ databases">
        <authorList>
            <person name="Paulsen I."/>
        </authorList>
    </citation>
    <scope>NUCLEOTIDE SEQUENCE [LARGE SCALE GENOMIC DNA]</scope>
    <source>
        <strain evidence="3 4">GT1</strain>
    </source>
</reference>
<evidence type="ECO:0008006" key="5">
    <source>
        <dbReference type="Google" id="ProtNLM"/>
    </source>
</evidence>
<feature type="region of interest" description="Disordered" evidence="1">
    <location>
        <begin position="373"/>
        <end position="449"/>
    </location>
</feature>
<comment type="caution">
    <text evidence="3">The sequence shown here is derived from an EMBL/GenBank/DDBJ whole genome shotgun (WGS) entry which is preliminary data.</text>
</comment>
<feature type="region of interest" description="Disordered" evidence="1">
    <location>
        <begin position="175"/>
        <end position="235"/>
    </location>
</feature>
<proteinExistence type="predicted"/>
<evidence type="ECO:0000313" key="4">
    <source>
        <dbReference type="Proteomes" id="UP000005641"/>
    </source>
</evidence>
<feature type="compositionally biased region" description="Low complexity" evidence="1">
    <location>
        <begin position="178"/>
        <end position="187"/>
    </location>
</feature>
<dbReference type="AlphaFoldDB" id="S7USG9"/>
<gene>
    <name evidence="3" type="ORF">TGGT1_409620</name>
</gene>
<organism evidence="3 4">
    <name type="scientific">Toxoplasma gondii (strain ATCC 50853 / GT1)</name>
    <dbReference type="NCBI Taxonomy" id="507601"/>
    <lineage>
        <taxon>Eukaryota</taxon>
        <taxon>Sar</taxon>
        <taxon>Alveolata</taxon>
        <taxon>Apicomplexa</taxon>
        <taxon>Conoidasida</taxon>
        <taxon>Coccidia</taxon>
        <taxon>Eucoccidiorida</taxon>
        <taxon>Eimeriorina</taxon>
        <taxon>Sarcocystidae</taxon>
        <taxon>Toxoplasma</taxon>
    </lineage>
</organism>
<sequence>MASGEMMHITTKLSILISFQCVLCTFLPERVTSQAMLKPARDPEGARGVGSSSVSVSQASSVVGTQARWLAEGSPGEEPDPVRELLDLEEELQDLLALRHRERQCFRQCVRQWGSAESFVRHCTRQRSTAATDPETLKQMFEQKREEKEAACNVWAALLDALYEKIEAVNQKRKKTQKQLTQGQLEQYRATKAARDRAEGGRVSSRSSSGEAADPASTSQPPGGAEGTPDDGGSVETLDRELARVRRQLALTVENERSCLKKLRTHLEHSAPLPMKGMPSPERERSSAARRKWMARRLQLEQDAELVHENIVKLRERLGGLKQRKNAFVKVRGFPAGTRGCANAALRFSAYDITVDERAAATPWFQRPNFLSLSHRSSGAPPAPAARPPRGPRHNVFPARSQHVSRASRKPGNKSCHPRAAEGSGEKRAESKASKHEYVRTCRTIRVPK</sequence>
<feature type="chain" id="PRO_5004544972" description="Myosin heavy chain" evidence="2">
    <location>
        <begin position="25"/>
        <end position="449"/>
    </location>
</feature>
<dbReference type="OrthoDB" id="10560258at2759"/>
<evidence type="ECO:0000256" key="2">
    <source>
        <dbReference type="SAM" id="SignalP"/>
    </source>
</evidence>
<feature type="compositionally biased region" description="Basic and acidic residues" evidence="1">
    <location>
        <begin position="424"/>
        <end position="440"/>
    </location>
</feature>
<keyword evidence="2" id="KW-0732">Signal</keyword>